<protein>
    <recommendedName>
        <fullName evidence="3">Peptidoglycan binding-like domain-containing protein</fullName>
    </recommendedName>
</protein>
<proteinExistence type="predicted"/>
<dbReference type="EMBL" id="UINC01074410">
    <property type="protein sequence ID" value="SVC11574.1"/>
    <property type="molecule type" value="Genomic_DNA"/>
</dbReference>
<keyword evidence="1" id="KW-1133">Transmembrane helix</keyword>
<keyword evidence="1" id="KW-0472">Membrane</keyword>
<evidence type="ECO:0000256" key="1">
    <source>
        <dbReference type="SAM" id="Phobius"/>
    </source>
</evidence>
<reference evidence="2" key="1">
    <citation type="submission" date="2018-05" db="EMBL/GenBank/DDBJ databases">
        <authorList>
            <person name="Lanie J.A."/>
            <person name="Ng W.-L."/>
            <person name="Kazmierczak K.M."/>
            <person name="Andrzejewski T.M."/>
            <person name="Davidsen T.M."/>
            <person name="Wayne K.J."/>
            <person name="Tettelin H."/>
            <person name="Glass J.I."/>
            <person name="Rusch D."/>
            <person name="Podicherti R."/>
            <person name="Tsui H.-C.T."/>
            <person name="Winkler M.E."/>
        </authorList>
    </citation>
    <scope>NUCLEOTIDE SEQUENCE</scope>
</reference>
<name>A0A382JGW7_9ZZZZ</name>
<keyword evidence="1" id="KW-0812">Transmembrane</keyword>
<feature type="non-terminal residue" evidence="2">
    <location>
        <position position="1"/>
    </location>
</feature>
<sequence length="144" mass="14471">VIRRTLGALLTIGMIGVVVVLVARVAEPSVRPVLYPVSASPDLGASSAPAAEPAPGATTVPVATTVAPTATVPAPVTTVPPTTTTVAPVDEVAVLTASYSWGRSSEAVELQQVLGVEADGWYGPATRAAHLAENEARGLPVDAV</sequence>
<gene>
    <name evidence="2" type="ORF">METZ01_LOCUS264428</name>
</gene>
<feature type="transmembrane region" description="Helical" evidence="1">
    <location>
        <begin position="6"/>
        <end position="26"/>
    </location>
</feature>
<evidence type="ECO:0008006" key="3">
    <source>
        <dbReference type="Google" id="ProtNLM"/>
    </source>
</evidence>
<dbReference type="AlphaFoldDB" id="A0A382JGW7"/>
<evidence type="ECO:0000313" key="2">
    <source>
        <dbReference type="EMBL" id="SVC11574.1"/>
    </source>
</evidence>
<organism evidence="2">
    <name type="scientific">marine metagenome</name>
    <dbReference type="NCBI Taxonomy" id="408172"/>
    <lineage>
        <taxon>unclassified sequences</taxon>
        <taxon>metagenomes</taxon>
        <taxon>ecological metagenomes</taxon>
    </lineage>
</organism>
<feature type="non-terminal residue" evidence="2">
    <location>
        <position position="144"/>
    </location>
</feature>
<accession>A0A382JGW7</accession>